<evidence type="ECO:0000256" key="10">
    <source>
        <dbReference type="RuleBase" id="RU079119"/>
    </source>
</evidence>
<dbReference type="GO" id="GO:0005794">
    <property type="term" value="C:Golgi apparatus"/>
    <property type="evidence" value="ECO:0007669"/>
    <property type="project" value="TreeGrafter"/>
</dbReference>
<reference evidence="12 13" key="1">
    <citation type="submission" date="2017-09" db="EMBL/GenBank/DDBJ databases">
        <title>Genome sequencing of Besnoitia besnoiti strain Bb-Ger1.</title>
        <authorList>
            <person name="Schares G."/>
            <person name="Venepally P."/>
            <person name="Lorenzi H.A."/>
        </authorList>
    </citation>
    <scope>NUCLEOTIDE SEQUENCE [LARGE SCALE GENOMIC DNA]</scope>
    <source>
        <strain evidence="12 13">Bb-Ger1</strain>
    </source>
</reference>
<evidence type="ECO:0000256" key="8">
    <source>
        <dbReference type="ARBA" id="ARBA00023315"/>
    </source>
</evidence>
<protein>
    <recommendedName>
        <fullName evidence="10">Palmitoyltransferase</fullName>
        <ecNumber evidence="10">2.3.1.225</ecNumber>
    </recommendedName>
</protein>
<comment type="caution">
    <text evidence="12">The sequence shown here is derived from an EMBL/GenBank/DDBJ whole genome shotgun (WGS) entry which is preliminary data.</text>
</comment>
<name>A0A2A9MBU6_BESBE</name>
<dbReference type="PANTHER" id="PTHR22883">
    <property type="entry name" value="ZINC FINGER DHHC DOMAIN CONTAINING PROTEIN"/>
    <property type="match status" value="1"/>
</dbReference>
<keyword evidence="3 10" id="KW-0812">Transmembrane</keyword>
<evidence type="ECO:0000256" key="4">
    <source>
        <dbReference type="ARBA" id="ARBA00022989"/>
    </source>
</evidence>
<dbReference type="EMBL" id="NWUJ01000005">
    <property type="protein sequence ID" value="PFH35339.1"/>
    <property type="molecule type" value="Genomic_DNA"/>
</dbReference>
<dbReference type="PROSITE" id="PS50216">
    <property type="entry name" value="DHHC"/>
    <property type="match status" value="1"/>
</dbReference>
<dbReference type="GeneID" id="40311154"/>
<dbReference type="InterPro" id="IPR039859">
    <property type="entry name" value="PFA4/ZDH16/20/ERF2-like"/>
</dbReference>
<sequence length="395" mass="43619">MANTIYFAKFHSLPTTISSHLFSSENDSFLEYTVPPEKGPSPTSLTERHLDRGERMHALQAVERDGVMLSKHVGEGETGGESPRQQGDHYVLEQCHSHPLRAPLAPLPPGAYPAKLLAQVFMRERLFCGNRCLCIPDPGVLVCTVILLITPAVVFYQTVIPCLPPQTQLPAGCGFGFLLAGALGTLVSVAFSDPGILPRNRCPAEIPVGPSRVKFVVINGISVPQKWCTTCCLYRPPRTKHCSVCNTCVRRFDHHCPWVSNCIGQRNYRVFFFFVLFCALYALAGAIAAGVTLSVQIQNWGMGFSGAAIWRAGKECPQLAGLFVYSVCAAIPLVHLFFFNVYLVANNLTTNEEVLQLFSERNPYSSGCAANLYYFLSHPVEPRYPITLSPRLFPY</sequence>
<comment type="catalytic activity">
    <reaction evidence="9 10">
        <text>L-cysteinyl-[protein] + hexadecanoyl-CoA = S-hexadecanoyl-L-cysteinyl-[protein] + CoA</text>
        <dbReference type="Rhea" id="RHEA:36683"/>
        <dbReference type="Rhea" id="RHEA-COMP:10131"/>
        <dbReference type="Rhea" id="RHEA-COMP:11032"/>
        <dbReference type="ChEBI" id="CHEBI:29950"/>
        <dbReference type="ChEBI" id="CHEBI:57287"/>
        <dbReference type="ChEBI" id="CHEBI:57379"/>
        <dbReference type="ChEBI" id="CHEBI:74151"/>
        <dbReference type="EC" id="2.3.1.225"/>
    </reaction>
</comment>
<dbReference type="GO" id="GO:0006612">
    <property type="term" value="P:protein targeting to membrane"/>
    <property type="evidence" value="ECO:0007669"/>
    <property type="project" value="TreeGrafter"/>
</dbReference>
<evidence type="ECO:0000256" key="9">
    <source>
        <dbReference type="ARBA" id="ARBA00048048"/>
    </source>
</evidence>
<dbReference type="AlphaFoldDB" id="A0A2A9MBU6"/>
<evidence type="ECO:0000256" key="6">
    <source>
        <dbReference type="ARBA" id="ARBA00023139"/>
    </source>
</evidence>
<feature type="transmembrane region" description="Helical" evidence="10">
    <location>
        <begin position="169"/>
        <end position="191"/>
    </location>
</feature>
<evidence type="ECO:0000256" key="3">
    <source>
        <dbReference type="ARBA" id="ARBA00022692"/>
    </source>
</evidence>
<dbReference type="Pfam" id="PF01529">
    <property type="entry name" value="DHHC"/>
    <property type="match status" value="1"/>
</dbReference>
<feature type="transmembrane region" description="Helical" evidence="10">
    <location>
        <begin position="322"/>
        <end position="345"/>
    </location>
</feature>
<accession>A0A2A9MBU6</accession>
<evidence type="ECO:0000256" key="2">
    <source>
        <dbReference type="ARBA" id="ARBA00022679"/>
    </source>
</evidence>
<dbReference type="OrthoDB" id="330614at2759"/>
<comment type="similarity">
    <text evidence="10">Belongs to the DHHC palmitoyltransferase family.</text>
</comment>
<dbReference type="GO" id="GO:0019706">
    <property type="term" value="F:protein-cysteine S-palmitoyltransferase activity"/>
    <property type="evidence" value="ECO:0007669"/>
    <property type="project" value="UniProtKB-EC"/>
</dbReference>
<evidence type="ECO:0000256" key="7">
    <source>
        <dbReference type="ARBA" id="ARBA00023288"/>
    </source>
</evidence>
<feature type="transmembrane region" description="Helical" evidence="10">
    <location>
        <begin position="139"/>
        <end position="157"/>
    </location>
</feature>
<evidence type="ECO:0000313" key="12">
    <source>
        <dbReference type="EMBL" id="PFH35339.1"/>
    </source>
</evidence>
<keyword evidence="7" id="KW-0449">Lipoprotein</keyword>
<organism evidence="12 13">
    <name type="scientific">Besnoitia besnoiti</name>
    <name type="common">Apicomplexan protozoan</name>
    <dbReference type="NCBI Taxonomy" id="94643"/>
    <lineage>
        <taxon>Eukaryota</taxon>
        <taxon>Sar</taxon>
        <taxon>Alveolata</taxon>
        <taxon>Apicomplexa</taxon>
        <taxon>Conoidasida</taxon>
        <taxon>Coccidia</taxon>
        <taxon>Eucoccidiorida</taxon>
        <taxon>Eimeriorina</taxon>
        <taxon>Sarcocystidae</taxon>
        <taxon>Besnoitia</taxon>
    </lineage>
</organism>
<dbReference type="KEGG" id="bbes:BESB_062260"/>
<gene>
    <name evidence="12" type="ORF">BESB_062260</name>
</gene>
<evidence type="ECO:0000313" key="13">
    <source>
        <dbReference type="Proteomes" id="UP000224006"/>
    </source>
</evidence>
<dbReference type="GO" id="GO:0005783">
    <property type="term" value="C:endoplasmic reticulum"/>
    <property type="evidence" value="ECO:0007669"/>
    <property type="project" value="TreeGrafter"/>
</dbReference>
<comment type="domain">
    <text evidence="10">The DHHC domain is required for palmitoyltransferase activity.</text>
</comment>
<keyword evidence="4 10" id="KW-1133">Transmembrane helix</keyword>
<keyword evidence="5 10" id="KW-0472">Membrane</keyword>
<comment type="subcellular location">
    <subcellularLocation>
        <location evidence="1">Endomembrane system</location>
        <topology evidence="1">Multi-pass membrane protein</topology>
    </subcellularLocation>
</comment>
<dbReference type="EC" id="2.3.1.225" evidence="10"/>
<feature type="transmembrane region" description="Helical" evidence="10">
    <location>
        <begin position="270"/>
        <end position="295"/>
    </location>
</feature>
<dbReference type="PANTHER" id="PTHR22883:SF43">
    <property type="entry name" value="PALMITOYLTRANSFERASE APP"/>
    <property type="match status" value="1"/>
</dbReference>
<dbReference type="STRING" id="94643.A0A2A9MBU6"/>
<dbReference type="RefSeq" id="XP_029219348.1">
    <property type="nucleotide sequence ID" value="XM_029364640.1"/>
</dbReference>
<keyword evidence="6" id="KW-0564">Palmitate</keyword>
<dbReference type="Proteomes" id="UP000224006">
    <property type="component" value="Chromosome V"/>
</dbReference>
<evidence type="ECO:0000256" key="5">
    <source>
        <dbReference type="ARBA" id="ARBA00023136"/>
    </source>
</evidence>
<evidence type="ECO:0000259" key="11">
    <source>
        <dbReference type="Pfam" id="PF01529"/>
    </source>
</evidence>
<keyword evidence="13" id="KW-1185">Reference proteome</keyword>
<keyword evidence="8 10" id="KW-0012">Acyltransferase</keyword>
<dbReference type="InterPro" id="IPR001594">
    <property type="entry name" value="Palmitoyltrfase_DHHC"/>
</dbReference>
<evidence type="ECO:0000256" key="1">
    <source>
        <dbReference type="ARBA" id="ARBA00004127"/>
    </source>
</evidence>
<proteinExistence type="inferred from homology"/>
<feature type="domain" description="Palmitoyltransferase DHHC" evidence="11">
    <location>
        <begin position="224"/>
        <end position="354"/>
    </location>
</feature>
<dbReference type="VEuPathDB" id="ToxoDB:BESB_062260"/>
<keyword evidence="2 10" id="KW-0808">Transferase</keyword>